<reference evidence="1 2" key="1">
    <citation type="submission" date="2016-05" db="EMBL/GenBank/DDBJ databases">
        <title>A degradative enzymes factory behind the ericoid mycorrhizal symbiosis.</title>
        <authorList>
            <consortium name="DOE Joint Genome Institute"/>
            <person name="Martino E."/>
            <person name="Morin E."/>
            <person name="Grelet G."/>
            <person name="Kuo A."/>
            <person name="Kohler A."/>
            <person name="Daghino S."/>
            <person name="Barry K."/>
            <person name="Choi C."/>
            <person name="Cichocki N."/>
            <person name="Clum A."/>
            <person name="Copeland A."/>
            <person name="Hainaut M."/>
            <person name="Haridas S."/>
            <person name="Labutti K."/>
            <person name="Lindquist E."/>
            <person name="Lipzen A."/>
            <person name="Khouja H.-R."/>
            <person name="Murat C."/>
            <person name="Ohm R."/>
            <person name="Olson A."/>
            <person name="Spatafora J."/>
            <person name="Veneault-Fourrey C."/>
            <person name="Henrissat B."/>
            <person name="Grigoriev I."/>
            <person name="Martin F."/>
            <person name="Perotto S."/>
        </authorList>
    </citation>
    <scope>NUCLEOTIDE SEQUENCE [LARGE SCALE GENOMIC DNA]</scope>
    <source>
        <strain evidence="1 2">UAMH 7357</strain>
    </source>
</reference>
<organism evidence="1 2">
    <name type="scientific">Hyaloscypha hepaticicola</name>
    <dbReference type="NCBI Taxonomy" id="2082293"/>
    <lineage>
        <taxon>Eukaryota</taxon>
        <taxon>Fungi</taxon>
        <taxon>Dikarya</taxon>
        <taxon>Ascomycota</taxon>
        <taxon>Pezizomycotina</taxon>
        <taxon>Leotiomycetes</taxon>
        <taxon>Helotiales</taxon>
        <taxon>Hyaloscyphaceae</taxon>
        <taxon>Hyaloscypha</taxon>
    </lineage>
</organism>
<accession>A0A2J6PXE9</accession>
<dbReference type="OrthoDB" id="47375at2759"/>
<gene>
    <name evidence="1" type="ORF">NA56DRAFT_217503</name>
</gene>
<evidence type="ECO:0000313" key="2">
    <source>
        <dbReference type="Proteomes" id="UP000235672"/>
    </source>
</evidence>
<keyword evidence="2" id="KW-1185">Reference proteome</keyword>
<evidence type="ECO:0000313" key="1">
    <source>
        <dbReference type="EMBL" id="PMD18705.1"/>
    </source>
</evidence>
<keyword evidence="1" id="KW-0808">Transferase</keyword>
<name>A0A2J6PXE9_9HELO</name>
<protein>
    <submittedName>
        <fullName evidence="1">Glycosyltransferase family 25 protein</fullName>
    </submittedName>
</protein>
<proteinExistence type="predicted"/>
<dbReference type="AlphaFoldDB" id="A0A2J6PXE9"/>
<dbReference type="Proteomes" id="UP000235672">
    <property type="component" value="Unassembled WGS sequence"/>
</dbReference>
<dbReference type="GO" id="GO:0016740">
    <property type="term" value="F:transferase activity"/>
    <property type="evidence" value="ECO:0007669"/>
    <property type="project" value="UniProtKB-KW"/>
</dbReference>
<sequence>MEPTNSPFGDNWDVLWFGHCGLQFPSASLPGAGNIPRGRVVRYEDSTVPQRQYLETVSGVNSLKDEYLSHTRVAHHVSDGACSLSYAVTQAGARHLLYWLGLKEVTAPFDILLRQFCEGTGGKAYHNCLTVQPALFQHYRPAGNKTFESEITSHGNEFRKKPMTKMIRWSVRLNLEALMNGRTDFVDQFPDME</sequence>
<dbReference type="EMBL" id="KZ613492">
    <property type="protein sequence ID" value="PMD18705.1"/>
    <property type="molecule type" value="Genomic_DNA"/>
</dbReference>